<keyword evidence="2" id="KW-1185">Reference proteome</keyword>
<accession>A0A179UGM9</accession>
<evidence type="ECO:0000313" key="1">
    <source>
        <dbReference type="EMBL" id="OAT06297.1"/>
    </source>
</evidence>
<dbReference type="AlphaFoldDB" id="A0A179UGM9"/>
<dbReference type="Proteomes" id="UP000002038">
    <property type="component" value="Unassembled WGS sequence"/>
</dbReference>
<organism evidence="1 2">
    <name type="scientific">Blastomyces gilchristii (strain SLH14081)</name>
    <name type="common">Blastomyces dermatitidis</name>
    <dbReference type="NCBI Taxonomy" id="559298"/>
    <lineage>
        <taxon>Eukaryota</taxon>
        <taxon>Fungi</taxon>
        <taxon>Dikarya</taxon>
        <taxon>Ascomycota</taxon>
        <taxon>Pezizomycotina</taxon>
        <taxon>Eurotiomycetes</taxon>
        <taxon>Eurotiomycetidae</taxon>
        <taxon>Onygenales</taxon>
        <taxon>Ajellomycetaceae</taxon>
        <taxon>Blastomyces</taxon>
    </lineage>
</organism>
<dbReference type="KEGG" id="bgh:BDBG_02536"/>
<dbReference type="RefSeq" id="XP_031577139.1">
    <property type="nucleotide sequence ID" value="XM_031720828.1"/>
</dbReference>
<reference evidence="2" key="2">
    <citation type="journal article" date="2015" name="PLoS Genet.">
        <title>The dynamic genome and transcriptome of the human fungal pathogen Blastomyces and close relative Emmonsia.</title>
        <authorList>
            <person name="Munoz J.F."/>
            <person name="Gauthier G.M."/>
            <person name="Desjardins C.A."/>
            <person name="Gallo J.E."/>
            <person name="Holder J."/>
            <person name="Sullivan T.D."/>
            <person name="Marty A.J."/>
            <person name="Carmen J.C."/>
            <person name="Chen Z."/>
            <person name="Ding L."/>
            <person name="Gujja S."/>
            <person name="Magrini V."/>
            <person name="Misas E."/>
            <person name="Mitreva M."/>
            <person name="Priest M."/>
            <person name="Saif S."/>
            <person name="Whiston E.A."/>
            <person name="Young S."/>
            <person name="Zeng Q."/>
            <person name="Goldman W.E."/>
            <person name="Mardis E.R."/>
            <person name="Taylor J.W."/>
            <person name="McEwen J.G."/>
            <person name="Clay O.K."/>
            <person name="Klein B.S."/>
            <person name="Cuomo C.A."/>
        </authorList>
    </citation>
    <scope>NUCLEOTIDE SEQUENCE [LARGE SCALE GENOMIC DNA]</scope>
    <source>
        <strain evidence="2">SLH14081</strain>
    </source>
</reference>
<protein>
    <submittedName>
        <fullName evidence="1">Uncharacterized protein</fullName>
    </submittedName>
</protein>
<dbReference type="EMBL" id="GG657450">
    <property type="protein sequence ID" value="OAT06297.1"/>
    <property type="molecule type" value="Genomic_DNA"/>
</dbReference>
<name>A0A179UGM9_BLAGS</name>
<gene>
    <name evidence="1" type="ORF">BDBG_02536</name>
</gene>
<dbReference type="VEuPathDB" id="FungiDB:BDBG_02536"/>
<dbReference type="OrthoDB" id="5273928at2759"/>
<dbReference type="EMBL" id="GG657450">
    <property type="protein sequence ID" value="OAT06298.1"/>
    <property type="molecule type" value="Genomic_DNA"/>
</dbReference>
<sequence length="384" mass="43602">MARRGYDRGSGQVYTDRVVRSFVYSSDATGPCWSHESPYLPAGWEEGSPYGANSLKHMAMRKTLSDQRPLTALHFSNFPWELAKYLWDCLGRCRKRTLHIWKIFTTVYQLEFKEIAPFYSLKASTKKMSLHDYSRLIHSPSLKWGTVLTISTDHADLHELVEISKITNLVALDITAPFPVKSTAIPEDDAPITKLTDRVVRSWSELAVSSKAFNNLRVLMLHLQADVTLRIFSYLDQFPSLETLIVVGCRQLADNSAKSVGQQHGWSTRRVNATNKTIYECYTNYITSANAAANSKASDLRSLPLLEFSLGAPDAKDYKEKHKSVWFHRQIQNSNVGLLNRKRATEREIIGPANNSVKRQRSKAVPKIQKSMNTMADLLAEFER</sequence>
<reference evidence="1" key="1">
    <citation type="submission" date="2009-02" db="EMBL/GenBank/DDBJ databases">
        <title>The Genome Sequence of Blastomyces dermatitidis strain SLH14081.</title>
        <authorList>
            <consortium name="The Broad Institute Genome Sequencing Platform"/>
            <consortium name="Broad Institute Microbial Sequencing Center."/>
            <person name="Champion M."/>
            <person name="Cuomo C."/>
            <person name="Ma L.-J."/>
            <person name="Henn M.R."/>
            <person name="Klein B."/>
            <person name="Goldman B."/>
            <person name="Young S."/>
            <person name="Kodira C.D."/>
            <person name="Zeng Q."/>
            <person name="Koehrsen M."/>
            <person name="Alvarado L."/>
            <person name="Berlin A.M."/>
            <person name="Heiman D.I."/>
            <person name="Hepburn T.A."/>
            <person name="Saif S."/>
            <person name="Shea T.D."/>
            <person name="Shenoy N."/>
            <person name="Sykes S."/>
            <person name="Galagan J."/>
            <person name="Nusbaum C."/>
            <person name="Birren B."/>
        </authorList>
    </citation>
    <scope>NUCLEOTIDE SEQUENCE</scope>
    <source>
        <strain evidence="1">SLH14081</strain>
    </source>
</reference>
<dbReference type="RefSeq" id="XP_031577140.1">
    <property type="nucleotide sequence ID" value="XM_031720829.1"/>
</dbReference>
<proteinExistence type="predicted"/>
<evidence type="ECO:0000313" key="2">
    <source>
        <dbReference type="Proteomes" id="UP000002038"/>
    </source>
</evidence>
<dbReference type="GeneID" id="8506660"/>